<dbReference type="EMBL" id="HACG01021892">
    <property type="protein sequence ID" value="CEK68757.1"/>
    <property type="molecule type" value="Transcribed_RNA"/>
</dbReference>
<keyword evidence="1" id="KW-0812">Transmembrane</keyword>
<protein>
    <submittedName>
        <fullName evidence="2">Uncharacterized protein</fullName>
    </submittedName>
</protein>
<keyword evidence="1" id="KW-0472">Membrane</keyword>
<sequence length="96" mass="10501">MGNTVCLFGLLRPQANLASILLLAIPAEQVKPVSFNTAALISSTILAATANLYSLVYASVLLYNFFSHSQLPDDIKKKQCDLFTKYLIAIRPINIS</sequence>
<keyword evidence="1" id="KW-1133">Transmembrane helix</keyword>
<evidence type="ECO:0000313" key="2">
    <source>
        <dbReference type="EMBL" id="CEK68757.1"/>
    </source>
</evidence>
<name>A0A0B6ZK11_9EUPU</name>
<dbReference type="AlphaFoldDB" id="A0A0B6ZK11"/>
<gene>
    <name evidence="2" type="primary">ORF67600</name>
</gene>
<feature type="non-terminal residue" evidence="2">
    <location>
        <position position="96"/>
    </location>
</feature>
<feature type="transmembrane region" description="Helical" evidence="1">
    <location>
        <begin position="39"/>
        <end position="66"/>
    </location>
</feature>
<accession>A0A0B6ZK11</accession>
<evidence type="ECO:0000256" key="1">
    <source>
        <dbReference type="SAM" id="Phobius"/>
    </source>
</evidence>
<reference evidence="2" key="1">
    <citation type="submission" date="2014-12" db="EMBL/GenBank/DDBJ databases">
        <title>Insight into the proteome of Arion vulgaris.</title>
        <authorList>
            <person name="Aradska J."/>
            <person name="Bulat T."/>
            <person name="Smidak R."/>
            <person name="Sarate P."/>
            <person name="Gangsoo J."/>
            <person name="Sialana F."/>
            <person name="Bilban M."/>
            <person name="Lubec G."/>
        </authorList>
    </citation>
    <scope>NUCLEOTIDE SEQUENCE</scope>
    <source>
        <tissue evidence="2">Skin</tissue>
    </source>
</reference>
<proteinExistence type="predicted"/>
<organism evidence="2">
    <name type="scientific">Arion vulgaris</name>
    <dbReference type="NCBI Taxonomy" id="1028688"/>
    <lineage>
        <taxon>Eukaryota</taxon>
        <taxon>Metazoa</taxon>
        <taxon>Spiralia</taxon>
        <taxon>Lophotrochozoa</taxon>
        <taxon>Mollusca</taxon>
        <taxon>Gastropoda</taxon>
        <taxon>Heterobranchia</taxon>
        <taxon>Euthyneura</taxon>
        <taxon>Panpulmonata</taxon>
        <taxon>Eupulmonata</taxon>
        <taxon>Stylommatophora</taxon>
        <taxon>Helicina</taxon>
        <taxon>Arionoidea</taxon>
        <taxon>Arionidae</taxon>
        <taxon>Arion</taxon>
    </lineage>
</organism>